<dbReference type="Gene3D" id="2.30.42.10">
    <property type="match status" value="1"/>
</dbReference>
<reference evidence="1 2" key="1">
    <citation type="submission" date="2024-05" db="EMBL/GenBank/DDBJ databases">
        <title>Genome sequencing and assembly of Indian major carp, Cirrhinus mrigala (Hamilton, 1822).</title>
        <authorList>
            <person name="Mohindra V."/>
            <person name="Chowdhury L.M."/>
            <person name="Lal K."/>
            <person name="Jena J.K."/>
        </authorList>
    </citation>
    <scope>NUCLEOTIDE SEQUENCE [LARGE SCALE GENOMIC DNA]</scope>
    <source>
        <strain evidence="1">CM1030</strain>
        <tissue evidence="1">Blood</tissue>
    </source>
</reference>
<organism evidence="1 2">
    <name type="scientific">Cirrhinus mrigala</name>
    <name type="common">Mrigala</name>
    <dbReference type="NCBI Taxonomy" id="683832"/>
    <lineage>
        <taxon>Eukaryota</taxon>
        <taxon>Metazoa</taxon>
        <taxon>Chordata</taxon>
        <taxon>Craniata</taxon>
        <taxon>Vertebrata</taxon>
        <taxon>Euteleostomi</taxon>
        <taxon>Actinopterygii</taxon>
        <taxon>Neopterygii</taxon>
        <taxon>Teleostei</taxon>
        <taxon>Ostariophysi</taxon>
        <taxon>Cypriniformes</taxon>
        <taxon>Cyprinidae</taxon>
        <taxon>Labeoninae</taxon>
        <taxon>Labeonini</taxon>
        <taxon>Cirrhinus</taxon>
    </lineage>
</organism>
<accession>A0ABD0RG36</accession>
<comment type="caution">
    <text evidence="1">The sequence shown here is derived from an EMBL/GenBank/DDBJ whole genome shotgun (WGS) entry which is preliminary data.</text>
</comment>
<protein>
    <submittedName>
        <fullName evidence="1">Uncharacterized protein</fullName>
    </submittedName>
</protein>
<sequence>KGAERWDLLIESGADGLGVSWQGPRTLVLHKNSQGFGFTLRHFIVYPPESALHTSLK</sequence>
<proteinExistence type="predicted"/>
<dbReference type="Proteomes" id="UP001529510">
    <property type="component" value="Unassembled WGS sequence"/>
</dbReference>
<gene>
    <name evidence="1" type="ORF">M9458_005856</name>
</gene>
<evidence type="ECO:0000313" key="2">
    <source>
        <dbReference type="Proteomes" id="UP001529510"/>
    </source>
</evidence>
<feature type="non-terminal residue" evidence="1">
    <location>
        <position position="57"/>
    </location>
</feature>
<dbReference type="EMBL" id="JAMKFB020000003">
    <property type="protein sequence ID" value="KAL0197316.1"/>
    <property type="molecule type" value="Genomic_DNA"/>
</dbReference>
<keyword evidence="2" id="KW-1185">Reference proteome</keyword>
<dbReference type="PANTHER" id="PTHR23175">
    <property type="entry name" value="PDZ DOMAIN-CONTAINING PROTEIN"/>
    <property type="match status" value="1"/>
</dbReference>
<dbReference type="AlphaFoldDB" id="A0ABD0RG36"/>
<evidence type="ECO:0000313" key="1">
    <source>
        <dbReference type="EMBL" id="KAL0197316.1"/>
    </source>
</evidence>
<dbReference type="PANTHER" id="PTHR23175:SF5">
    <property type="entry name" value="RHO GTPASE-ACTIVATING PROTEIN 23"/>
    <property type="match status" value="1"/>
</dbReference>
<feature type="non-terminal residue" evidence="1">
    <location>
        <position position="1"/>
    </location>
</feature>
<name>A0ABD0RG36_CIRMR</name>
<dbReference type="InterPro" id="IPR036034">
    <property type="entry name" value="PDZ_sf"/>
</dbReference>